<sequence length="120" mass="13517">MLLGFISVLISVLIPVATVVLLIVGLIISRKFAFTGGFYFFLLLIISELYQFIMKTGGIGIRMVDYFQEHGPPMGMTMGEFVVWTSFIPRVLELIAFTFLVVGLFKLWKTSASKTKEMSH</sequence>
<organism evidence="2 3">
    <name type="scientific">Alkalibacillus filiformis</name>
    <dbReference type="NCBI Taxonomy" id="200990"/>
    <lineage>
        <taxon>Bacteria</taxon>
        <taxon>Bacillati</taxon>
        <taxon>Bacillota</taxon>
        <taxon>Bacilli</taxon>
        <taxon>Bacillales</taxon>
        <taxon>Bacillaceae</taxon>
        <taxon>Alkalibacillus</taxon>
    </lineage>
</organism>
<feature type="transmembrane region" description="Helical" evidence="1">
    <location>
        <begin position="40"/>
        <end position="61"/>
    </location>
</feature>
<gene>
    <name evidence="2" type="ORF">J2R98_000133</name>
</gene>
<keyword evidence="1" id="KW-0472">Membrane</keyword>
<keyword evidence="1" id="KW-1133">Transmembrane helix</keyword>
<comment type="caution">
    <text evidence="2">The sequence shown here is derived from an EMBL/GenBank/DDBJ whole genome shotgun (WGS) entry which is preliminary data.</text>
</comment>
<feature type="transmembrane region" description="Helical" evidence="1">
    <location>
        <begin position="6"/>
        <end position="28"/>
    </location>
</feature>
<reference evidence="2 3" key="1">
    <citation type="submission" date="2023-07" db="EMBL/GenBank/DDBJ databases">
        <title>Genomic Encyclopedia of Type Strains, Phase IV (KMG-IV): sequencing the most valuable type-strain genomes for metagenomic binning, comparative biology and taxonomic classification.</title>
        <authorList>
            <person name="Goeker M."/>
        </authorList>
    </citation>
    <scope>NUCLEOTIDE SEQUENCE [LARGE SCALE GENOMIC DNA]</scope>
    <source>
        <strain evidence="2 3">DSM 15448</strain>
    </source>
</reference>
<keyword evidence="3" id="KW-1185">Reference proteome</keyword>
<protein>
    <submittedName>
        <fullName evidence="2">Uncharacterized protein</fullName>
    </submittedName>
</protein>
<evidence type="ECO:0000313" key="3">
    <source>
        <dbReference type="Proteomes" id="UP001236723"/>
    </source>
</evidence>
<keyword evidence="1" id="KW-0812">Transmembrane</keyword>
<dbReference type="Proteomes" id="UP001236723">
    <property type="component" value="Unassembled WGS sequence"/>
</dbReference>
<evidence type="ECO:0000313" key="2">
    <source>
        <dbReference type="EMBL" id="MDQ0350330.1"/>
    </source>
</evidence>
<dbReference type="EMBL" id="JAUSUP010000001">
    <property type="protein sequence ID" value="MDQ0350330.1"/>
    <property type="molecule type" value="Genomic_DNA"/>
</dbReference>
<dbReference type="RefSeq" id="WP_307065086.1">
    <property type="nucleotide sequence ID" value="NZ_JAUSUP010000001.1"/>
</dbReference>
<name>A0ABU0DPN6_9BACI</name>
<accession>A0ABU0DPN6</accession>
<feature type="transmembrane region" description="Helical" evidence="1">
    <location>
        <begin position="81"/>
        <end position="108"/>
    </location>
</feature>
<proteinExistence type="predicted"/>
<evidence type="ECO:0000256" key="1">
    <source>
        <dbReference type="SAM" id="Phobius"/>
    </source>
</evidence>